<keyword evidence="5" id="KW-1064">Adaptive immunity</keyword>
<protein>
    <recommendedName>
        <fullName evidence="11">Ig-like domain-containing protein</fullName>
    </recommendedName>
</protein>
<keyword evidence="4" id="KW-0391">Immunity</keyword>
<dbReference type="Ensembl" id="ENSSSCT00030034411.1">
    <property type="protein sequence ID" value="ENSSSCP00030015665.1"/>
    <property type="gene ID" value="ENSSSCG00030024667.1"/>
</dbReference>
<evidence type="ECO:0000256" key="1">
    <source>
        <dbReference type="ARBA" id="ARBA00004236"/>
    </source>
</evidence>
<evidence type="ECO:0000256" key="8">
    <source>
        <dbReference type="ARBA" id="ARBA00023170"/>
    </source>
</evidence>
<dbReference type="Proteomes" id="UP000694726">
    <property type="component" value="Unplaced"/>
</dbReference>
<evidence type="ECO:0000256" key="9">
    <source>
        <dbReference type="ARBA" id="ARBA00023319"/>
    </source>
</evidence>
<dbReference type="Pfam" id="PF07686">
    <property type="entry name" value="V-set"/>
    <property type="match status" value="1"/>
</dbReference>
<evidence type="ECO:0000256" key="6">
    <source>
        <dbReference type="ARBA" id="ARBA00023136"/>
    </source>
</evidence>
<evidence type="ECO:0000256" key="10">
    <source>
        <dbReference type="ARBA" id="ARBA00043266"/>
    </source>
</evidence>
<evidence type="ECO:0000256" key="5">
    <source>
        <dbReference type="ARBA" id="ARBA00023130"/>
    </source>
</evidence>
<dbReference type="PROSITE" id="PS50835">
    <property type="entry name" value="IG_LIKE"/>
    <property type="match status" value="1"/>
</dbReference>
<dbReference type="SMART" id="SM00409">
    <property type="entry name" value="IG"/>
    <property type="match status" value="1"/>
</dbReference>
<evidence type="ECO:0000259" key="11">
    <source>
        <dbReference type="PROSITE" id="PS50835"/>
    </source>
</evidence>
<dbReference type="PANTHER" id="PTHR19367">
    <property type="entry name" value="T-CELL RECEPTOR ALPHA CHAIN V REGION"/>
    <property type="match status" value="1"/>
</dbReference>
<dbReference type="GO" id="GO:0002250">
    <property type="term" value="P:adaptive immune response"/>
    <property type="evidence" value="ECO:0007669"/>
    <property type="project" value="UniProtKB-KW"/>
</dbReference>
<dbReference type="Ensembl" id="ENSSSCT00015081950.1">
    <property type="protein sequence ID" value="ENSSSCP00015033162.1"/>
    <property type="gene ID" value="ENSSSCG00015061374.1"/>
</dbReference>
<reference evidence="12" key="1">
    <citation type="submission" date="2025-05" db="UniProtKB">
        <authorList>
            <consortium name="Ensembl"/>
        </authorList>
    </citation>
    <scope>IDENTIFICATION</scope>
</reference>
<dbReference type="Gene3D" id="2.60.40.10">
    <property type="entry name" value="Immunoglobulins"/>
    <property type="match status" value="1"/>
</dbReference>
<keyword evidence="9" id="KW-0393">Immunoglobulin domain</keyword>
<dbReference type="InterPro" id="IPR013106">
    <property type="entry name" value="Ig_V-set"/>
</dbReference>
<name>A0A8D0W3H5_PIG</name>
<dbReference type="Proteomes" id="UP000694570">
    <property type="component" value="Unplaced"/>
</dbReference>
<evidence type="ECO:0000313" key="13">
    <source>
        <dbReference type="Proteomes" id="UP000694570"/>
    </source>
</evidence>
<dbReference type="PANTHER" id="PTHR19367:SF45">
    <property type="entry name" value="IG-LIKE DOMAIN-CONTAINING PROTEIN"/>
    <property type="match status" value="1"/>
</dbReference>
<dbReference type="GO" id="GO:0042101">
    <property type="term" value="C:T cell receptor complex"/>
    <property type="evidence" value="ECO:0007669"/>
    <property type="project" value="UniProtKB-KW"/>
</dbReference>
<accession>A0A8D0W3H5</accession>
<evidence type="ECO:0000256" key="3">
    <source>
        <dbReference type="ARBA" id="ARBA00022729"/>
    </source>
</evidence>
<dbReference type="FunFam" id="2.60.40.10:FF:000878">
    <property type="entry name" value="T cell receptor alpha variable 38-1"/>
    <property type="match status" value="1"/>
</dbReference>
<feature type="domain" description="Ig-like" evidence="11">
    <location>
        <begin position="3"/>
        <end position="111"/>
    </location>
</feature>
<comment type="subcellular location">
    <subcellularLocation>
        <location evidence="1">Cell membrane</location>
    </subcellularLocation>
</comment>
<keyword evidence="6" id="KW-0472">Membrane</keyword>
<dbReference type="InterPro" id="IPR013783">
    <property type="entry name" value="Ig-like_fold"/>
</dbReference>
<dbReference type="InterPro" id="IPR036179">
    <property type="entry name" value="Ig-like_dom_sf"/>
</dbReference>
<organism evidence="12 13">
    <name type="scientific">Sus scrofa</name>
    <name type="common">Pig</name>
    <dbReference type="NCBI Taxonomy" id="9823"/>
    <lineage>
        <taxon>Eukaryota</taxon>
        <taxon>Metazoa</taxon>
        <taxon>Chordata</taxon>
        <taxon>Craniata</taxon>
        <taxon>Vertebrata</taxon>
        <taxon>Euteleostomi</taxon>
        <taxon>Mammalia</taxon>
        <taxon>Eutheria</taxon>
        <taxon>Laurasiatheria</taxon>
        <taxon>Artiodactyla</taxon>
        <taxon>Suina</taxon>
        <taxon>Suidae</taxon>
        <taxon>Sus</taxon>
    </lineage>
</organism>
<dbReference type="AlphaFoldDB" id="A0A8D0W3H5"/>
<dbReference type="InterPro" id="IPR051287">
    <property type="entry name" value="TCR_variable_region"/>
</dbReference>
<dbReference type="InterPro" id="IPR007110">
    <property type="entry name" value="Ig-like_dom"/>
</dbReference>
<keyword evidence="10" id="KW-1279">T cell receptor</keyword>
<dbReference type="SUPFAM" id="SSF48726">
    <property type="entry name" value="Immunoglobulin"/>
    <property type="match status" value="1"/>
</dbReference>
<dbReference type="SMART" id="SM00406">
    <property type="entry name" value="IGv"/>
    <property type="match status" value="1"/>
</dbReference>
<evidence type="ECO:0000313" key="12">
    <source>
        <dbReference type="Ensembl" id="ENSSSCP00030015665.1"/>
    </source>
</evidence>
<dbReference type="InterPro" id="IPR003599">
    <property type="entry name" value="Ig_sub"/>
</dbReference>
<evidence type="ECO:0000256" key="2">
    <source>
        <dbReference type="ARBA" id="ARBA00022475"/>
    </source>
</evidence>
<proteinExistence type="predicted"/>
<keyword evidence="3" id="KW-0732">Signal</keyword>
<keyword evidence="7" id="KW-1015">Disulfide bond</keyword>
<evidence type="ECO:0000256" key="7">
    <source>
        <dbReference type="ARBA" id="ARBA00023157"/>
    </source>
</evidence>
<keyword evidence="2" id="KW-1003">Cell membrane</keyword>
<keyword evidence="8" id="KW-0675">Receptor</keyword>
<sequence length="217" mass="24884">MAQSVTQDQLPVKMPEKDTVTLNCTYETSSFSYSLFWYKQPSSGAVILLIHQDSYSQENATEDRYSLNFQKANKSIQLVISDAQVEDSAVYFCALSEPTVRAPGHNHSTFSFDEFDYFRQPMTNLWRLSNPGWSSDPFRNGYPDCELYLFSHRLPPSFLVCSISWRTSTAPSESHEAQQQVKQQRFRSHTPQIIKILQLGESLSPRLRFGCVLLCSE</sequence>
<evidence type="ECO:0000256" key="4">
    <source>
        <dbReference type="ARBA" id="ARBA00022859"/>
    </source>
</evidence>